<keyword evidence="8 11" id="KW-1133">Transmembrane helix</keyword>
<dbReference type="PROSITE" id="PS50893">
    <property type="entry name" value="ABC_TRANSPORTER_2"/>
    <property type="match status" value="1"/>
</dbReference>
<dbReference type="InterPro" id="IPR017871">
    <property type="entry name" value="ABC_transporter-like_CS"/>
</dbReference>
<evidence type="ECO:0000256" key="2">
    <source>
        <dbReference type="ARBA" id="ARBA00022448"/>
    </source>
</evidence>
<dbReference type="GO" id="GO:0016887">
    <property type="term" value="F:ATP hydrolysis activity"/>
    <property type="evidence" value="ECO:0007669"/>
    <property type="project" value="InterPro"/>
</dbReference>
<keyword evidence="2" id="KW-0813">Transport</keyword>
<evidence type="ECO:0000256" key="5">
    <source>
        <dbReference type="ARBA" id="ARBA00022692"/>
    </source>
</evidence>
<dbReference type="Pfam" id="PF00664">
    <property type="entry name" value="ABC_membrane"/>
    <property type="match status" value="1"/>
</dbReference>
<evidence type="ECO:0000256" key="11">
    <source>
        <dbReference type="SAM" id="Phobius"/>
    </source>
</evidence>
<dbReference type="SUPFAM" id="SSF90123">
    <property type="entry name" value="ABC transporter transmembrane region"/>
    <property type="match status" value="1"/>
</dbReference>
<feature type="transmembrane region" description="Helical" evidence="11">
    <location>
        <begin position="177"/>
        <end position="202"/>
    </location>
</feature>
<evidence type="ECO:0000256" key="6">
    <source>
        <dbReference type="ARBA" id="ARBA00022741"/>
    </source>
</evidence>
<evidence type="ECO:0000256" key="7">
    <source>
        <dbReference type="ARBA" id="ARBA00022840"/>
    </source>
</evidence>
<evidence type="ECO:0000256" key="8">
    <source>
        <dbReference type="ARBA" id="ARBA00022989"/>
    </source>
</evidence>
<keyword evidence="3" id="KW-1003">Cell membrane</keyword>
<dbReference type="PROSITE" id="PS00211">
    <property type="entry name" value="ABC_TRANSPORTER_1"/>
    <property type="match status" value="1"/>
</dbReference>
<evidence type="ECO:0000256" key="4">
    <source>
        <dbReference type="ARBA" id="ARBA00022519"/>
    </source>
</evidence>
<dbReference type="Gene3D" id="3.40.50.300">
    <property type="entry name" value="P-loop containing nucleotide triphosphate hydrolases"/>
    <property type="match status" value="1"/>
</dbReference>
<sequence>MGRNSSHLMRRLLSVADDPDAVVAAAPPVTPREALRRFWPYTRGGRRWLAPILLFSMLGPLVDGAEIWLFKIVVDDVLVPRDLRPFLWIALAYAGLIIGSGVLGFADDVTSTWVSERFLLNLRSEVFRHVQRLSLGFFERRRLGDVLSRITGDIDAVETFLLSGVADGLSYVLRLGVFLGLLFYLSWKMTFLAIVIVPLFWWAARRFSRLIKAASRERRRRSGSITAIAEESLGNIALVQAYNQQDSEARRFDRESTGRYHAAMASARIRAVYGPIVQAIELTGVLVVMALGTWQLGQGKLSLGGLLVFLALLGNLYSPIHNLSQLANAFYAASASAERIIELLDQRPQVVETTGARPIGRARGEIEFRGVGFRYPGTSRWALQDVSFQVPPGSTLALVGASGAGKSTVGKLQLRFYDPDQGAILLDGTDLRDLRLAELRENVAVVLQETLVFHGTVRENIAYGRPDATEADIVAAARAADAHDFIELLPEGYDTLVGQRGRTLSGGQAQRLAIARAMIRDAPVLLLDEPTTGLDARSVNRIMEPLRRLMAGRTTIVISHNLLTVRDATSTVVLDHGQVVEQGTHEELLRRDGTYARLHRLNAVTGTAPADEPSERKALW</sequence>
<dbReference type="GO" id="GO:0005886">
    <property type="term" value="C:plasma membrane"/>
    <property type="evidence" value="ECO:0007669"/>
    <property type="project" value="UniProtKB-SubCell"/>
</dbReference>
<dbReference type="InterPro" id="IPR003439">
    <property type="entry name" value="ABC_transporter-like_ATP-bd"/>
</dbReference>
<dbReference type="OrthoDB" id="9806127at2"/>
<keyword evidence="6" id="KW-0547">Nucleotide-binding</keyword>
<evidence type="ECO:0000259" key="13">
    <source>
        <dbReference type="PROSITE" id="PS50929"/>
    </source>
</evidence>
<dbReference type="Proteomes" id="UP000297948">
    <property type="component" value="Unassembled WGS sequence"/>
</dbReference>
<protein>
    <submittedName>
        <fullName evidence="14">ABC transporter ATP-binding protein</fullName>
    </submittedName>
</protein>
<feature type="transmembrane region" description="Helical" evidence="11">
    <location>
        <begin position="86"/>
        <end position="106"/>
    </location>
</feature>
<evidence type="ECO:0000259" key="12">
    <source>
        <dbReference type="PROSITE" id="PS50893"/>
    </source>
</evidence>
<dbReference type="InterPro" id="IPR036640">
    <property type="entry name" value="ABC1_TM_sf"/>
</dbReference>
<feature type="domain" description="ABC transporter" evidence="12">
    <location>
        <begin position="366"/>
        <end position="601"/>
    </location>
</feature>
<comment type="subcellular location">
    <subcellularLocation>
        <location evidence="1">Cell inner membrane</location>
        <topology evidence="1">Multi-pass membrane protein</topology>
    </subcellularLocation>
</comment>
<comment type="similarity">
    <text evidence="10">Belongs to the ABC transporter superfamily. Siderophore-Fe(3+) uptake transporter (SIUT) (TC 3.A.1.21) family.</text>
</comment>
<accession>A0A4Z0HE64</accession>
<evidence type="ECO:0000313" key="15">
    <source>
        <dbReference type="Proteomes" id="UP000297948"/>
    </source>
</evidence>
<dbReference type="PANTHER" id="PTHR43394:SF1">
    <property type="entry name" value="ATP-BINDING CASSETTE SUB-FAMILY B MEMBER 10, MITOCHONDRIAL"/>
    <property type="match status" value="1"/>
</dbReference>
<keyword evidence="15" id="KW-1185">Reference proteome</keyword>
<keyword evidence="4" id="KW-0997">Cell inner membrane</keyword>
<feature type="transmembrane region" description="Helical" evidence="11">
    <location>
        <begin position="272"/>
        <end position="295"/>
    </location>
</feature>
<dbReference type="InterPro" id="IPR011527">
    <property type="entry name" value="ABC1_TM_dom"/>
</dbReference>
<evidence type="ECO:0000256" key="10">
    <source>
        <dbReference type="ARBA" id="ARBA00023455"/>
    </source>
</evidence>
<dbReference type="InterPro" id="IPR027417">
    <property type="entry name" value="P-loop_NTPase"/>
</dbReference>
<dbReference type="InterPro" id="IPR003593">
    <property type="entry name" value="AAA+_ATPase"/>
</dbReference>
<proteinExistence type="inferred from homology"/>
<dbReference type="GO" id="GO:0005524">
    <property type="term" value="F:ATP binding"/>
    <property type="evidence" value="ECO:0007669"/>
    <property type="project" value="UniProtKB-KW"/>
</dbReference>
<evidence type="ECO:0000256" key="9">
    <source>
        <dbReference type="ARBA" id="ARBA00023136"/>
    </source>
</evidence>
<keyword evidence="5 11" id="KW-0812">Transmembrane</keyword>
<dbReference type="CDD" id="cd18564">
    <property type="entry name" value="ABC_6TM_exporter_like"/>
    <property type="match status" value="1"/>
</dbReference>
<dbReference type="InterPro" id="IPR039421">
    <property type="entry name" value="Type_1_exporter"/>
</dbReference>
<dbReference type="SUPFAM" id="SSF52540">
    <property type="entry name" value="P-loop containing nucleoside triphosphate hydrolases"/>
    <property type="match status" value="1"/>
</dbReference>
<name>A0A4Z0HE64_9ACTN</name>
<dbReference type="PROSITE" id="PS50929">
    <property type="entry name" value="ABC_TM1F"/>
    <property type="match status" value="1"/>
</dbReference>
<dbReference type="GO" id="GO:0015421">
    <property type="term" value="F:ABC-type oligopeptide transporter activity"/>
    <property type="evidence" value="ECO:0007669"/>
    <property type="project" value="TreeGrafter"/>
</dbReference>
<dbReference type="Gene3D" id="1.20.1560.10">
    <property type="entry name" value="ABC transporter type 1, transmembrane domain"/>
    <property type="match status" value="1"/>
</dbReference>
<feature type="transmembrane region" description="Helical" evidence="11">
    <location>
        <begin position="48"/>
        <end position="74"/>
    </location>
</feature>
<gene>
    <name evidence="14" type="ORF">E4099_04945</name>
</gene>
<keyword evidence="7 14" id="KW-0067">ATP-binding</keyword>
<comment type="caution">
    <text evidence="14">The sequence shown here is derived from an EMBL/GenBank/DDBJ whole genome shotgun (WGS) entry which is preliminary data.</text>
</comment>
<evidence type="ECO:0000256" key="1">
    <source>
        <dbReference type="ARBA" id="ARBA00004429"/>
    </source>
</evidence>
<dbReference type="AlphaFoldDB" id="A0A4Z0HE64"/>
<evidence type="ECO:0000256" key="3">
    <source>
        <dbReference type="ARBA" id="ARBA00022475"/>
    </source>
</evidence>
<feature type="transmembrane region" description="Helical" evidence="11">
    <location>
        <begin position="301"/>
        <end position="318"/>
    </location>
</feature>
<reference evidence="14 15" key="1">
    <citation type="submission" date="2019-03" db="EMBL/GenBank/DDBJ databases">
        <authorList>
            <person name="Gonzalez-Pimentel J.L."/>
        </authorList>
    </citation>
    <scope>NUCLEOTIDE SEQUENCE [LARGE SCALE GENOMIC DNA]</scope>
    <source>
        <strain evidence="14 15">JCM 31289</strain>
    </source>
</reference>
<dbReference type="FunFam" id="3.40.50.300:FF:000221">
    <property type="entry name" value="Multidrug ABC transporter ATP-binding protein"/>
    <property type="match status" value="1"/>
</dbReference>
<feature type="domain" description="ABC transmembrane type-1" evidence="13">
    <location>
        <begin position="52"/>
        <end position="332"/>
    </location>
</feature>
<dbReference type="Pfam" id="PF00005">
    <property type="entry name" value="ABC_tran"/>
    <property type="match status" value="1"/>
</dbReference>
<dbReference type="SMART" id="SM00382">
    <property type="entry name" value="AAA"/>
    <property type="match status" value="1"/>
</dbReference>
<organism evidence="14 15">
    <name type="scientific">Streptomyces palmae</name>
    <dbReference type="NCBI Taxonomy" id="1701085"/>
    <lineage>
        <taxon>Bacteria</taxon>
        <taxon>Bacillati</taxon>
        <taxon>Actinomycetota</taxon>
        <taxon>Actinomycetes</taxon>
        <taxon>Kitasatosporales</taxon>
        <taxon>Streptomycetaceae</taxon>
        <taxon>Streptomyces</taxon>
    </lineage>
</organism>
<evidence type="ECO:0000313" key="14">
    <source>
        <dbReference type="EMBL" id="TGB16611.1"/>
    </source>
</evidence>
<dbReference type="EMBL" id="SRID01000026">
    <property type="protein sequence ID" value="TGB16611.1"/>
    <property type="molecule type" value="Genomic_DNA"/>
</dbReference>
<keyword evidence="9 11" id="KW-0472">Membrane</keyword>
<dbReference type="PANTHER" id="PTHR43394">
    <property type="entry name" value="ATP-DEPENDENT PERMEASE MDL1, MITOCHONDRIAL"/>
    <property type="match status" value="1"/>
</dbReference>